<dbReference type="SUPFAM" id="SSF50249">
    <property type="entry name" value="Nucleic acid-binding proteins"/>
    <property type="match status" value="1"/>
</dbReference>
<dbReference type="EMBL" id="CP071444">
    <property type="protein sequence ID" value="QSX09624.1"/>
    <property type="molecule type" value="Genomic_DNA"/>
</dbReference>
<evidence type="ECO:0000256" key="5">
    <source>
        <dbReference type="ARBA" id="ARBA00022917"/>
    </source>
</evidence>
<dbReference type="Proteomes" id="UP000663499">
    <property type="component" value="Chromosome"/>
</dbReference>
<feature type="region of interest" description="Aspartate" evidence="7">
    <location>
        <begin position="194"/>
        <end position="197"/>
    </location>
</feature>
<dbReference type="InterPro" id="IPR004524">
    <property type="entry name" value="Asp-tRNA-ligase_1"/>
</dbReference>
<name>A0A975AJD2_9FIRM</name>
<feature type="binding site" evidence="7">
    <location>
        <position position="478"/>
    </location>
    <ligand>
        <name>ATP</name>
        <dbReference type="ChEBI" id="CHEBI:30616"/>
    </ligand>
</feature>
<dbReference type="GO" id="GO:0004815">
    <property type="term" value="F:aspartate-tRNA ligase activity"/>
    <property type="evidence" value="ECO:0007669"/>
    <property type="project" value="UniProtKB-UniRule"/>
</dbReference>
<dbReference type="InterPro" id="IPR002312">
    <property type="entry name" value="Asp/Asn-tRNA-synth_IIb"/>
</dbReference>
<dbReference type="InterPro" id="IPR047089">
    <property type="entry name" value="Asp-tRNA-ligase_1_N"/>
</dbReference>
<dbReference type="InterPro" id="IPR004364">
    <property type="entry name" value="Aa-tRNA-synt_II"/>
</dbReference>
<keyword evidence="2 7" id="KW-0436">Ligase</keyword>
<dbReference type="KEGG" id="alka:J0B03_01375"/>
<dbReference type="GO" id="GO:0005524">
    <property type="term" value="F:ATP binding"/>
    <property type="evidence" value="ECO:0007669"/>
    <property type="project" value="UniProtKB-UniRule"/>
</dbReference>
<evidence type="ECO:0000259" key="8">
    <source>
        <dbReference type="PROSITE" id="PS50862"/>
    </source>
</evidence>
<dbReference type="EC" id="6.1.1.12" evidence="7"/>
<protein>
    <recommendedName>
        <fullName evidence="7">Aspartate--tRNA ligase</fullName>
        <ecNumber evidence="7">6.1.1.12</ecNumber>
    </recommendedName>
    <alternativeName>
        <fullName evidence="7">Aspartyl-tRNA synthetase</fullName>
        <shortName evidence="7">AspRS</shortName>
    </alternativeName>
</protein>
<dbReference type="SUPFAM" id="SSF55261">
    <property type="entry name" value="GAD domain-like"/>
    <property type="match status" value="1"/>
</dbReference>
<evidence type="ECO:0000256" key="7">
    <source>
        <dbReference type="HAMAP-Rule" id="MF_00044"/>
    </source>
</evidence>
<dbReference type="HAMAP" id="MF_00044">
    <property type="entry name" value="Asp_tRNA_synth_type1"/>
    <property type="match status" value="1"/>
</dbReference>
<keyword evidence="6 7" id="KW-0030">Aminoacyl-tRNA synthetase</keyword>
<dbReference type="PROSITE" id="PS50862">
    <property type="entry name" value="AA_TRNA_LIGASE_II"/>
    <property type="match status" value="1"/>
</dbReference>
<dbReference type="InterPro" id="IPR029351">
    <property type="entry name" value="GAD_dom"/>
</dbReference>
<feature type="binding site" evidence="7">
    <location>
        <position position="485"/>
    </location>
    <ligand>
        <name>L-aspartate</name>
        <dbReference type="ChEBI" id="CHEBI:29991"/>
    </ligand>
</feature>
<dbReference type="Gene3D" id="3.30.1360.30">
    <property type="entry name" value="GAD-like domain"/>
    <property type="match status" value="1"/>
</dbReference>
<evidence type="ECO:0000256" key="6">
    <source>
        <dbReference type="ARBA" id="ARBA00023146"/>
    </source>
</evidence>
<evidence type="ECO:0000256" key="4">
    <source>
        <dbReference type="ARBA" id="ARBA00022840"/>
    </source>
</evidence>
<gene>
    <name evidence="7 9" type="primary">aspS</name>
    <name evidence="9" type="ORF">J0B03_01375</name>
</gene>
<dbReference type="InterPro" id="IPR004115">
    <property type="entry name" value="GAD-like_sf"/>
</dbReference>
<dbReference type="CDD" id="cd04317">
    <property type="entry name" value="EcAspRS_like_N"/>
    <property type="match status" value="1"/>
</dbReference>
<dbReference type="InterPro" id="IPR047090">
    <property type="entry name" value="AspRS_core"/>
</dbReference>
<comment type="catalytic activity">
    <reaction evidence="7">
        <text>tRNA(Asp) + L-aspartate + ATP = L-aspartyl-tRNA(Asp) + AMP + diphosphate</text>
        <dbReference type="Rhea" id="RHEA:19649"/>
        <dbReference type="Rhea" id="RHEA-COMP:9660"/>
        <dbReference type="Rhea" id="RHEA-COMP:9678"/>
        <dbReference type="ChEBI" id="CHEBI:29991"/>
        <dbReference type="ChEBI" id="CHEBI:30616"/>
        <dbReference type="ChEBI" id="CHEBI:33019"/>
        <dbReference type="ChEBI" id="CHEBI:78442"/>
        <dbReference type="ChEBI" id="CHEBI:78516"/>
        <dbReference type="ChEBI" id="CHEBI:456215"/>
        <dbReference type="EC" id="6.1.1.12"/>
    </reaction>
</comment>
<dbReference type="GO" id="GO:0003676">
    <property type="term" value="F:nucleic acid binding"/>
    <property type="evidence" value="ECO:0007669"/>
    <property type="project" value="InterPro"/>
</dbReference>
<dbReference type="InterPro" id="IPR004365">
    <property type="entry name" value="NA-bd_OB_tRNA"/>
</dbReference>
<dbReference type="Gene3D" id="2.40.50.140">
    <property type="entry name" value="Nucleic acid-binding proteins"/>
    <property type="match status" value="1"/>
</dbReference>
<feature type="domain" description="Aminoacyl-transfer RNA synthetases class-II family profile" evidence="8">
    <location>
        <begin position="137"/>
        <end position="551"/>
    </location>
</feature>
<dbReference type="InterPro" id="IPR012340">
    <property type="entry name" value="NA-bd_OB-fold"/>
</dbReference>
<dbReference type="AlphaFoldDB" id="A0A975AJD2"/>
<dbReference type="GO" id="GO:0016740">
    <property type="term" value="F:transferase activity"/>
    <property type="evidence" value="ECO:0007669"/>
    <property type="project" value="UniProtKB-ARBA"/>
</dbReference>
<evidence type="ECO:0000256" key="2">
    <source>
        <dbReference type="ARBA" id="ARBA00022598"/>
    </source>
</evidence>
<feature type="binding site" evidence="7">
    <location>
        <begin position="530"/>
        <end position="533"/>
    </location>
    <ligand>
        <name>ATP</name>
        <dbReference type="ChEBI" id="CHEBI:30616"/>
    </ligand>
</feature>
<dbReference type="GO" id="GO:0006422">
    <property type="term" value="P:aspartyl-tRNA aminoacylation"/>
    <property type="evidence" value="ECO:0007669"/>
    <property type="project" value="UniProtKB-UniRule"/>
</dbReference>
<dbReference type="Pfam" id="PF01336">
    <property type="entry name" value="tRNA_anti-codon"/>
    <property type="match status" value="1"/>
</dbReference>
<dbReference type="NCBIfam" id="NF001750">
    <property type="entry name" value="PRK00476.1"/>
    <property type="match status" value="1"/>
</dbReference>
<feature type="binding site" evidence="7">
    <location>
        <position position="170"/>
    </location>
    <ligand>
        <name>L-aspartate</name>
        <dbReference type="ChEBI" id="CHEBI:29991"/>
    </ligand>
</feature>
<dbReference type="Gene3D" id="3.30.930.10">
    <property type="entry name" value="Bira Bifunctional Protein, Domain 2"/>
    <property type="match status" value="1"/>
</dbReference>
<dbReference type="NCBIfam" id="TIGR00459">
    <property type="entry name" value="aspS_bact"/>
    <property type="match status" value="1"/>
</dbReference>
<keyword evidence="4 7" id="KW-0067">ATP-binding</keyword>
<comment type="subcellular location">
    <subcellularLocation>
        <location evidence="7">Cytoplasm</location>
    </subcellularLocation>
</comment>
<keyword evidence="5 7" id="KW-0648">Protein biosynthesis</keyword>
<dbReference type="InterPro" id="IPR045864">
    <property type="entry name" value="aa-tRNA-synth_II/BPL/LPL"/>
</dbReference>
<dbReference type="Pfam" id="PF00152">
    <property type="entry name" value="tRNA-synt_2"/>
    <property type="match status" value="1"/>
</dbReference>
<dbReference type="InterPro" id="IPR006195">
    <property type="entry name" value="aa-tRNA-synth_II"/>
</dbReference>
<organism evidence="9 10">
    <name type="scientific">Alkalibacter rhizosphaerae</name>
    <dbReference type="NCBI Taxonomy" id="2815577"/>
    <lineage>
        <taxon>Bacteria</taxon>
        <taxon>Bacillati</taxon>
        <taxon>Bacillota</taxon>
        <taxon>Clostridia</taxon>
        <taxon>Eubacteriales</taxon>
        <taxon>Eubacteriaceae</taxon>
        <taxon>Alkalibacter</taxon>
    </lineage>
</organism>
<evidence type="ECO:0000256" key="1">
    <source>
        <dbReference type="ARBA" id="ARBA00006303"/>
    </source>
</evidence>
<proteinExistence type="inferred from homology"/>
<dbReference type="Pfam" id="PF02938">
    <property type="entry name" value="GAD"/>
    <property type="match status" value="1"/>
</dbReference>
<evidence type="ECO:0000313" key="10">
    <source>
        <dbReference type="Proteomes" id="UP000663499"/>
    </source>
</evidence>
<dbReference type="PANTHER" id="PTHR22594:SF5">
    <property type="entry name" value="ASPARTATE--TRNA LIGASE, MITOCHONDRIAL"/>
    <property type="match status" value="1"/>
</dbReference>
<dbReference type="CDD" id="cd00777">
    <property type="entry name" value="AspRS_core"/>
    <property type="match status" value="1"/>
</dbReference>
<dbReference type="GO" id="GO:0140096">
    <property type="term" value="F:catalytic activity, acting on a protein"/>
    <property type="evidence" value="ECO:0007669"/>
    <property type="project" value="UniProtKB-ARBA"/>
</dbReference>
<comment type="caution">
    <text evidence="7">Lacks conserved residue(s) required for the propagation of feature annotation.</text>
</comment>
<feature type="binding site" evidence="7">
    <location>
        <position position="444"/>
    </location>
    <ligand>
        <name>L-aspartate</name>
        <dbReference type="ChEBI" id="CHEBI:29991"/>
    </ligand>
</feature>
<feature type="binding site" evidence="7">
    <location>
        <position position="225"/>
    </location>
    <ligand>
        <name>ATP</name>
        <dbReference type="ChEBI" id="CHEBI:30616"/>
    </ligand>
</feature>
<dbReference type="SUPFAM" id="SSF55681">
    <property type="entry name" value="Class II aaRS and biotin synthetases"/>
    <property type="match status" value="1"/>
</dbReference>
<keyword evidence="7" id="KW-0963">Cytoplasm</keyword>
<dbReference type="GO" id="GO:0005737">
    <property type="term" value="C:cytoplasm"/>
    <property type="evidence" value="ECO:0007669"/>
    <property type="project" value="UniProtKB-SubCell"/>
</dbReference>
<comment type="subunit">
    <text evidence="7">Homodimer.</text>
</comment>
<accession>A0A975AJD2</accession>
<feature type="binding site" evidence="7">
    <location>
        <position position="216"/>
    </location>
    <ligand>
        <name>L-aspartate</name>
        <dbReference type="ChEBI" id="CHEBI:29991"/>
    </ligand>
</feature>
<keyword evidence="3 7" id="KW-0547">Nucleotide-binding</keyword>
<evidence type="ECO:0000256" key="3">
    <source>
        <dbReference type="ARBA" id="ARBA00022741"/>
    </source>
</evidence>
<feature type="binding site" evidence="7">
    <location>
        <begin position="216"/>
        <end position="218"/>
    </location>
    <ligand>
        <name>ATP</name>
        <dbReference type="ChEBI" id="CHEBI:30616"/>
    </ligand>
</feature>
<evidence type="ECO:0000313" key="9">
    <source>
        <dbReference type="EMBL" id="QSX09624.1"/>
    </source>
</evidence>
<sequence length="582" mass="66484">MCGKITEEQVGDTVKLSGWVQNRRDLGGVVFIDLRDRTGIVQLVFNSETDKNAFLVADRLRSEYVVQVEGVVVERDPDNVNDNITTGTLEVLCNKVEVLDQAQTPPIYIDDNDTSKESVRLKYRYLDLRKSRMHQNMKVRHQVSKFIRNYLDDEGFMEVETPFLTKPTPEGARSFLVPSRVQKGNFFALPQSPQLFKQILMVAGFDRYYQIVKCFRDEDLRQDRQPEFTQVDIELSFVDENDVMAINEGMIASLFKEMLDVDVELPMRRMTYLDAMNRFGSDKPDLRFGLELMDIKDALQDTGFKVFADAIAKGGDVRAINAKGCGDAFSRREIDALVEYVKIYRAKGLAWIRVTEEEVKSPIEKFLTETEINDILVKTDAQPGDLVLIVADKQDVVWDSLGALRLEIARKMELDLSGKYEFAWITDFPLLEYDEEEKRYVAKHHPFTSPKPEDIDLMDTDPLKVRARAYDMVLNGAEIGGGSIRIHNKDLQQKLFETLGFSEERASENFGFLLEAFQYGTPPHGGIAFGLDRLVMQILHTENIRDVIAFPKTQNHSCPMTNAPDEAEMARLEELGLILKKI</sequence>
<dbReference type="PANTHER" id="PTHR22594">
    <property type="entry name" value="ASPARTYL/LYSYL-TRNA SYNTHETASE"/>
    <property type="match status" value="1"/>
</dbReference>
<comment type="similarity">
    <text evidence="1 7">Belongs to the class-II aminoacyl-tRNA synthetase family. Type 1 subfamily.</text>
</comment>
<keyword evidence="10" id="KW-1185">Reference proteome</keyword>
<comment type="function">
    <text evidence="7">Catalyzes the attachment of L-aspartate to tRNA(Asp) in a two-step reaction: L-aspartate is first activated by ATP to form Asp-AMP and then transferred to the acceptor end of tRNA(Asp).</text>
</comment>
<reference evidence="9" key="1">
    <citation type="submission" date="2021-03" db="EMBL/GenBank/DDBJ databases">
        <title>Alkalibacter marinus sp. nov., isolated from tidal flat sediment.</title>
        <authorList>
            <person name="Namirimu T."/>
            <person name="Yang J.-A."/>
            <person name="Yang S.-H."/>
            <person name="Kim Y.-J."/>
            <person name="Kwon K.K."/>
        </authorList>
    </citation>
    <scope>NUCLEOTIDE SEQUENCE</scope>
    <source>
        <strain evidence="9">ES005</strain>
    </source>
</reference>
<dbReference type="PRINTS" id="PR01042">
    <property type="entry name" value="TRNASYNTHASP"/>
</dbReference>